<organism evidence="1 2">
    <name type="scientific">Arabis nemorensis</name>
    <dbReference type="NCBI Taxonomy" id="586526"/>
    <lineage>
        <taxon>Eukaryota</taxon>
        <taxon>Viridiplantae</taxon>
        <taxon>Streptophyta</taxon>
        <taxon>Embryophyta</taxon>
        <taxon>Tracheophyta</taxon>
        <taxon>Spermatophyta</taxon>
        <taxon>Magnoliopsida</taxon>
        <taxon>eudicotyledons</taxon>
        <taxon>Gunneridae</taxon>
        <taxon>Pentapetalae</taxon>
        <taxon>rosids</taxon>
        <taxon>malvids</taxon>
        <taxon>Brassicales</taxon>
        <taxon>Brassicaceae</taxon>
        <taxon>Arabideae</taxon>
        <taxon>Arabis</taxon>
    </lineage>
</organism>
<name>A0A565BLM5_9BRAS</name>
<accession>A0A565BLM5</accession>
<proteinExistence type="predicted"/>
<sequence length="102" mass="10368">MNDEDIRDRFMKLRSEENKICYLQRLAGVDRLGKSCDLINLRVMSSTSGGGSIGGGSTDGESVGGRSVGGGSVGGWLVGRGSVGRGTVGGGSPDNQSFGLGT</sequence>
<comment type="caution">
    <text evidence="1">The sequence shown here is derived from an EMBL/GenBank/DDBJ whole genome shotgun (WGS) entry which is preliminary data.</text>
</comment>
<protein>
    <submittedName>
        <fullName evidence="1">Uncharacterized protein</fullName>
    </submittedName>
</protein>
<keyword evidence="2" id="KW-1185">Reference proteome</keyword>
<dbReference type="EMBL" id="CABITT030000004">
    <property type="protein sequence ID" value="VVB01753.1"/>
    <property type="molecule type" value="Genomic_DNA"/>
</dbReference>
<gene>
    <name evidence="1" type="ORF">ANE_LOCUS12197</name>
</gene>
<dbReference type="AlphaFoldDB" id="A0A565BLM5"/>
<dbReference type="Proteomes" id="UP000489600">
    <property type="component" value="Unassembled WGS sequence"/>
</dbReference>
<reference evidence="1" key="1">
    <citation type="submission" date="2019-07" db="EMBL/GenBank/DDBJ databases">
        <authorList>
            <person name="Dittberner H."/>
        </authorList>
    </citation>
    <scope>NUCLEOTIDE SEQUENCE [LARGE SCALE GENOMIC DNA]</scope>
</reference>
<evidence type="ECO:0000313" key="1">
    <source>
        <dbReference type="EMBL" id="VVB01753.1"/>
    </source>
</evidence>
<evidence type="ECO:0000313" key="2">
    <source>
        <dbReference type="Proteomes" id="UP000489600"/>
    </source>
</evidence>